<evidence type="ECO:0000259" key="3">
    <source>
        <dbReference type="PROSITE" id="PS50883"/>
    </source>
</evidence>
<dbReference type="InterPro" id="IPR001789">
    <property type="entry name" value="Sig_transdc_resp-reg_receiver"/>
</dbReference>
<dbReference type="InterPro" id="IPR035919">
    <property type="entry name" value="EAL_sf"/>
</dbReference>
<protein>
    <submittedName>
        <fullName evidence="4">EAL domain-containing protein</fullName>
    </submittedName>
</protein>
<dbReference type="RefSeq" id="WP_341635790.1">
    <property type="nucleotide sequence ID" value="NZ_JBANDX010000018.1"/>
</dbReference>
<feature type="domain" description="EAL" evidence="3">
    <location>
        <begin position="139"/>
        <end position="392"/>
    </location>
</feature>
<comment type="caution">
    <text evidence="4">The sequence shown here is derived from an EMBL/GenBank/DDBJ whole genome shotgun (WGS) entry which is preliminary data.</text>
</comment>
<dbReference type="CDD" id="cd01948">
    <property type="entry name" value="EAL"/>
    <property type="match status" value="1"/>
</dbReference>
<dbReference type="InterPro" id="IPR001633">
    <property type="entry name" value="EAL_dom"/>
</dbReference>
<reference evidence="4 5" key="1">
    <citation type="submission" date="2024-02" db="EMBL/GenBank/DDBJ databases">
        <title>Bacteria isolated from the canopy kelp, Nereocystis luetkeana.</title>
        <authorList>
            <person name="Pfister C.A."/>
            <person name="Younker I.T."/>
            <person name="Light S.H."/>
        </authorList>
    </citation>
    <scope>NUCLEOTIDE SEQUENCE [LARGE SCALE GENOMIC DNA]</scope>
    <source>
        <strain evidence="4 5">TI.1.15</strain>
    </source>
</reference>
<dbReference type="SMART" id="SM00052">
    <property type="entry name" value="EAL"/>
    <property type="match status" value="1"/>
</dbReference>
<proteinExistence type="predicted"/>
<organism evidence="4 5">
    <name type="scientific">Vibrio echinoideorum</name>
    <dbReference type="NCBI Taxonomy" id="2100116"/>
    <lineage>
        <taxon>Bacteria</taxon>
        <taxon>Pseudomonadati</taxon>
        <taxon>Pseudomonadota</taxon>
        <taxon>Gammaproteobacteria</taxon>
        <taxon>Vibrionales</taxon>
        <taxon>Vibrionaceae</taxon>
        <taxon>Vibrio</taxon>
    </lineage>
</organism>
<dbReference type="InterPro" id="IPR011006">
    <property type="entry name" value="CheY-like_superfamily"/>
</dbReference>
<evidence type="ECO:0000259" key="2">
    <source>
        <dbReference type="PROSITE" id="PS50110"/>
    </source>
</evidence>
<dbReference type="PROSITE" id="PS50883">
    <property type="entry name" value="EAL"/>
    <property type="match status" value="1"/>
</dbReference>
<evidence type="ECO:0000313" key="5">
    <source>
        <dbReference type="Proteomes" id="UP001377160"/>
    </source>
</evidence>
<dbReference type="PANTHER" id="PTHR33121:SF79">
    <property type="entry name" value="CYCLIC DI-GMP PHOSPHODIESTERASE PDED-RELATED"/>
    <property type="match status" value="1"/>
</dbReference>
<dbReference type="Pfam" id="PF00563">
    <property type="entry name" value="EAL"/>
    <property type="match status" value="1"/>
</dbReference>
<dbReference type="Gene3D" id="3.40.50.2300">
    <property type="match status" value="1"/>
</dbReference>
<dbReference type="PROSITE" id="PS50110">
    <property type="entry name" value="RESPONSE_REGULATORY"/>
    <property type="match status" value="1"/>
</dbReference>
<evidence type="ECO:0000256" key="1">
    <source>
        <dbReference type="PROSITE-ProRule" id="PRU00169"/>
    </source>
</evidence>
<dbReference type="SMART" id="SM00448">
    <property type="entry name" value="REC"/>
    <property type="match status" value="1"/>
</dbReference>
<evidence type="ECO:0000313" key="4">
    <source>
        <dbReference type="EMBL" id="MEL0610342.1"/>
    </source>
</evidence>
<dbReference type="InterPro" id="IPR050706">
    <property type="entry name" value="Cyclic-di-GMP_PDE-like"/>
</dbReference>
<name>A0ABU9FVU8_9VIBR</name>
<dbReference type="PANTHER" id="PTHR33121">
    <property type="entry name" value="CYCLIC DI-GMP PHOSPHODIESTERASE PDEF"/>
    <property type="match status" value="1"/>
</dbReference>
<sequence>MKKNILVIDDDLFHLEIFEKILGNAEKFTVLKARSGEEALKILTCNIVEIVFCDLAMPEQDGFEFIRKFSEKYRSVPVAFLSSVRHDIMTTAVHFAKMLGVKNVRSISKPFNKDDLLTHIQWGENIALSSSVKQAVLLPSLSEQDIIKEIHSDNTEILYEPIYTTSTLEVVGLDVKLTILTDSNGRISHEKVMAVIDKDGLSTVYINMIFEKALPHLKTWLETNPGLYLNIQVPHKTMFDRNFAYLVLTRLHECSIPNHVINIEITETNYIDNQSLLLENASRLVINGLSLSLGDYGVGHSTMNDLIIGPFSELKIDASLVDSVLTDDKTRLVVSSLVSLSNNLEIRSAAKGIETYPQFMALKKLGCEVLQGGFLSKPLSQSQVDQVLIKPNDNVSYELG</sequence>
<dbReference type="Gene3D" id="3.20.20.450">
    <property type="entry name" value="EAL domain"/>
    <property type="match status" value="1"/>
</dbReference>
<dbReference type="SUPFAM" id="SSF141868">
    <property type="entry name" value="EAL domain-like"/>
    <property type="match status" value="1"/>
</dbReference>
<dbReference type="EMBL" id="JBANDX010000018">
    <property type="protein sequence ID" value="MEL0610342.1"/>
    <property type="molecule type" value="Genomic_DNA"/>
</dbReference>
<dbReference type="Proteomes" id="UP001377160">
    <property type="component" value="Unassembled WGS sequence"/>
</dbReference>
<dbReference type="SUPFAM" id="SSF52172">
    <property type="entry name" value="CheY-like"/>
    <property type="match status" value="1"/>
</dbReference>
<dbReference type="Pfam" id="PF00072">
    <property type="entry name" value="Response_reg"/>
    <property type="match status" value="1"/>
</dbReference>
<keyword evidence="1" id="KW-0597">Phosphoprotein</keyword>
<keyword evidence="5" id="KW-1185">Reference proteome</keyword>
<gene>
    <name evidence="4" type="ORF">V8Z71_18670</name>
</gene>
<feature type="domain" description="Response regulatory" evidence="2">
    <location>
        <begin position="4"/>
        <end position="124"/>
    </location>
</feature>
<accession>A0ABU9FVU8</accession>
<feature type="modified residue" description="4-aspartylphosphate" evidence="1">
    <location>
        <position position="54"/>
    </location>
</feature>